<dbReference type="Proteomes" id="UP000831768">
    <property type="component" value="Chromosome"/>
</dbReference>
<feature type="transmembrane region" description="Helical" evidence="6">
    <location>
        <begin position="66"/>
        <end position="86"/>
    </location>
</feature>
<dbReference type="GO" id="GO:0016413">
    <property type="term" value="F:O-acetyltransferase activity"/>
    <property type="evidence" value="ECO:0007669"/>
    <property type="project" value="TreeGrafter"/>
</dbReference>
<feature type="transmembrane region" description="Helical" evidence="6">
    <location>
        <begin position="241"/>
        <end position="259"/>
    </location>
</feature>
<keyword evidence="2" id="KW-1003">Cell membrane</keyword>
<dbReference type="EMBL" id="CP096019">
    <property type="protein sequence ID" value="UPM42865.1"/>
    <property type="molecule type" value="Genomic_DNA"/>
</dbReference>
<accession>A0A8U0A152</accession>
<evidence type="ECO:0000313" key="8">
    <source>
        <dbReference type="EMBL" id="UPM42865.1"/>
    </source>
</evidence>
<feature type="transmembrane region" description="Helical" evidence="6">
    <location>
        <begin position="206"/>
        <end position="229"/>
    </location>
</feature>
<feature type="transmembrane region" description="Helical" evidence="6">
    <location>
        <begin position="147"/>
        <end position="166"/>
    </location>
</feature>
<feature type="transmembrane region" description="Helical" evidence="6">
    <location>
        <begin position="280"/>
        <end position="303"/>
    </location>
</feature>
<keyword evidence="3 6" id="KW-0812">Transmembrane</keyword>
<proteinExistence type="predicted"/>
<keyword evidence="4 6" id="KW-1133">Transmembrane helix</keyword>
<dbReference type="PANTHER" id="PTHR40074">
    <property type="entry name" value="O-ACETYLTRANSFERASE WECH"/>
    <property type="match status" value="1"/>
</dbReference>
<protein>
    <submittedName>
        <fullName evidence="8">Acyltransferase</fullName>
    </submittedName>
</protein>
<dbReference type="AlphaFoldDB" id="A0A8U0A152"/>
<evidence type="ECO:0000256" key="5">
    <source>
        <dbReference type="ARBA" id="ARBA00023136"/>
    </source>
</evidence>
<comment type="subcellular location">
    <subcellularLocation>
        <location evidence="1">Cell membrane</location>
        <topology evidence="1">Multi-pass membrane protein</topology>
    </subcellularLocation>
</comment>
<keyword evidence="5 6" id="KW-0472">Membrane</keyword>
<name>A0A8U0A152_9EURY</name>
<evidence type="ECO:0000313" key="9">
    <source>
        <dbReference type="Proteomes" id="UP000831768"/>
    </source>
</evidence>
<keyword evidence="9" id="KW-1185">Reference proteome</keyword>
<dbReference type="KEGG" id="haad:MW046_00060"/>
<evidence type="ECO:0000259" key="7">
    <source>
        <dbReference type="Pfam" id="PF01757"/>
    </source>
</evidence>
<evidence type="ECO:0000256" key="3">
    <source>
        <dbReference type="ARBA" id="ARBA00022692"/>
    </source>
</evidence>
<evidence type="ECO:0000256" key="6">
    <source>
        <dbReference type="SAM" id="Phobius"/>
    </source>
</evidence>
<feature type="transmembrane region" description="Helical" evidence="6">
    <location>
        <begin position="21"/>
        <end position="46"/>
    </location>
</feature>
<keyword evidence="8" id="KW-0808">Transferase</keyword>
<gene>
    <name evidence="8" type="ORF">MW046_00060</name>
</gene>
<reference evidence="8" key="1">
    <citation type="submission" date="2022-04" db="EMBL/GenBank/DDBJ databases">
        <title>Halocatena sp. nov., isolated from a salt lake.</title>
        <authorList>
            <person name="Cui H.-L."/>
        </authorList>
    </citation>
    <scope>NUCLEOTIDE SEQUENCE</scope>
    <source>
        <strain evidence="8">AD-1</strain>
    </source>
</reference>
<dbReference type="PANTHER" id="PTHR40074:SF2">
    <property type="entry name" value="O-ACETYLTRANSFERASE WECH"/>
    <property type="match status" value="1"/>
</dbReference>
<feature type="transmembrane region" description="Helical" evidence="6">
    <location>
        <begin position="122"/>
        <end position="140"/>
    </location>
</feature>
<feature type="transmembrane region" description="Helical" evidence="6">
    <location>
        <begin position="309"/>
        <end position="330"/>
    </location>
</feature>
<evidence type="ECO:0000256" key="4">
    <source>
        <dbReference type="ARBA" id="ARBA00022989"/>
    </source>
</evidence>
<keyword evidence="8" id="KW-0012">Acyltransferase</keyword>
<organism evidence="8 9">
    <name type="scientific">Halocatena salina</name>
    <dbReference type="NCBI Taxonomy" id="2934340"/>
    <lineage>
        <taxon>Archaea</taxon>
        <taxon>Methanobacteriati</taxon>
        <taxon>Methanobacteriota</taxon>
        <taxon>Stenosarchaea group</taxon>
        <taxon>Halobacteria</taxon>
        <taxon>Halobacteriales</taxon>
        <taxon>Natronomonadaceae</taxon>
        <taxon>Halocatena</taxon>
    </lineage>
</organism>
<dbReference type="InterPro" id="IPR002656">
    <property type="entry name" value="Acyl_transf_3_dom"/>
</dbReference>
<evidence type="ECO:0000256" key="1">
    <source>
        <dbReference type="ARBA" id="ARBA00004651"/>
    </source>
</evidence>
<feature type="transmembrane region" description="Helical" evidence="6">
    <location>
        <begin position="178"/>
        <end position="194"/>
    </location>
</feature>
<feature type="domain" description="Acyltransferase 3" evidence="7">
    <location>
        <begin position="1"/>
        <end position="327"/>
    </location>
</feature>
<sequence>MIFVILIHTDLFEGMGAYGNIANFIIETSARFAVPFFFMTSGYFFAAKVSHSNVTEYFFRRVARISSIYVFGILLTAPVFLTDAIVRAHIEHRSVVNSAIHEMAGFISPLELIYYGDSVSEILWFLPALLFSLSLIYLFIKFDKTKYLIPVSLGIHVVGLLGGSYTMFVDVPFRNRDALFFGFFYTSLGYYLATHDWQPTTERSRLYLGATVLFGVLHIAERYLLGYVLTDRTFAHGVYSPSYTIITVLVTVSLFLFLLSRPTLGKSTSLPSLGKYAVGVYVVHPSVLFVLQNGSAVLSVAGYEIENTIVWHLTLTPATFVGALLIYVVVDELGLIEIGGSHLPRSDRFRVW</sequence>
<dbReference type="Pfam" id="PF01757">
    <property type="entry name" value="Acyl_transf_3"/>
    <property type="match status" value="1"/>
</dbReference>
<dbReference type="GO" id="GO:0005886">
    <property type="term" value="C:plasma membrane"/>
    <property type="evidence" value="ECO:0007669"/>
    <property type="project" value="UniProtKB-SubCell"/>
</dbReference>
<evidence type="ECO:0000256" key="2">
    <source>
        <dbReference type="ARBA" id="ARBA00022475"/>
    </source>
</evidence>
<dbReference type="GO" id="GO:0009246">
    <property type="term" value="P:enterobacterial common antigen biosynthetic process"/>
    <property type="evidence" value="ECO:0007669"/>
    <property type="project" value="TreeGrafter"/>
</dbReference>